<dbReference type="EMBL" id="SGPM01000692">
    <property type="protein sequence ID" value="THH16954.1"/>
    <property type="molecule type" value="Genomic_DNA"/>
</dbReference>
<sequence length="256" mass="28253">MMSAERVVAIIAACRADAATRRRNTGCIPVGSMYVKYGESEAMVSQIETRSHFSTAQGGADKPRIPELISHFDDGEGTTYVVMTLIKLVESPPDLDTRRADAIKWLATVPAPPGHLLGPLGGGCIRHRFFAEWEAPEPYVSVQALKRYLDKGRRRSYKHRKGFKRTAVTDEKLIFTQTDADSSHFGVDEHGKTVIMGVGSISYLPESFARYAIMGDDKVGNVPDALSWAGADQMYTMVRISGNPWPGCKRRSREGT</sequence>
<reference evidence="1 2" key="1">
    <citation type="submission" date="2019-02" db="EMBL/GenBank/DDBJ databases">
        <title>Genome sequencing of the rare red list fungi Antrodiella citrinella (Flaviporus citrinellus).</title>
        <authorList>
            <person name="Buettner E."/>
            <person name="Kellner H."/>
        </authorList>
    </citation>
    <scope>NUCLEOTIDE SEQUENCE [LARGE SCALE GENOMIC DNA]</scope>
    <source>
        <strain evidence="1 2">DSM 108506</strain>
    </source>
</reference>
<evidence type="ECO:0000313" key="1">
    <source>
        <dbReference type="EMBL" id="THH16954.1"/>
    </source>
</evidence>
<gene>
    <name evidence="1" type="ORF">EUX98_g9217</name>
</gene>
<dbReference type="Proteomes" id="UP000308730">
    <property type="component" value="Unassembled WGS sequence"/>
</dbReference>
<keyword evidence="2" id="KW-1185">Reference proteome</keyword>
<proteinExistence type="predicted"/>
<evidence type="ECO:0000313" key="2">
    <source>
        <dbReference type="Proteomes" id="UP000308730"/>
    </source>
</evidence>
<accession>A0A4S4LWI8</accession>
<dbReference type="AlphaFoldDB" id="A0A4S4LWI8"/>
<name>A0A4S4LWI8_9APHY</name>
<protein>
    <submittedName>
        <fullName evidence="1">Uncharacterized protein</fullName>
    </submittedName>
</protein>
<comment type="caution">
    <text evidence="1">The sequence shown here is derived from an EMBL/GenBank/DDBJ whole genome shotgun (WGS) entry which is preliminary data.</text>
</comment>
<dbReference type="OrthoDB" id="3250044at2759"/>
<organism evidence="1 2">
    <name type="scientific">Antrodiella citrinella</name>
    <dbReference type="NCBI Taxonomy" id="2447956"/>
    <lineage>
        <taxon>Eukaryota</taxon>
        <taxon>Fungi</taxon>
        <taxon>Dikarya</taxon>
        <taxon>Basidiomycota</taxon>
        <taxon>Agaricomycotina</taxon>
        <taxon>Agaricomycetes</taxon>
        <taxon>Polyporales</taxon>
        <taxon>Steccherinaceae</taxon>
        <taxon>Antrodiella</taxon>
    </lineage>
</organism>